<reference evidence="2" key="2">
    <citation type="submission" date="2015-01" db="EMBL/GenBank/DDBJ databases">
        <title>Evolutionary Origins and Diversification of the Mycorrhizal Mutualists.</title>
        <authorList>
            <consortium name="DOE Joint Genome Institute"/>
            <consortium name="Mycorrhizal Genomics Consortium"/>
            <person name="Kohler A."/>
            <person name="Kuo A."/>
            <person name="Nagy L.G."/>
            <person name="Floudas D."/>
            <person name="Copeland A."/>
            <person name="Barry K.W."/>
            <person name="Cichocki N."/>
            <person name="Veneault-Fourrey C."/>
            <person name="LaButti K."/>
            <person name="Lindquist E.A."/>
            <person name="Lipzen A."/>
            <person name="Lundell T."/>
            <person name="Morin E."/>
            <person name="Murat C."/>
            <person name="Riley R."/>
            <person name="Ohm R."/>
            <person name="Sun H."/>
            <person name="Tunlid A."/>
            <person name="Henrissat B."/>
            <person name="Grigoriev I.V."/>
            <person name="Hibbett D.S."/>
            <person name="Martin F."/>
        </authorList>
    </citation>
    <scope>NUCLEOTIDE SEQUENCE [LARGE SCALE GENOMIC DNA]</scope>
    <source>
        <strain evidence="2">441</strain>
    </source>
</reference>
<dbReference type="HOGENOM" id="CLU_3088179_0_0_1"/>
<gene>
    <name evidence="1" type="ORF">PISMIDRAFT_682848</name>
</gene>
<sequence length="52" mass="5738">MSYDCVCLLVNGLANRHVLQDTSDPISIAEHQYSLVTEVVGTKTRNNDAKAF</sequence>
<proteinExistence type="predicted"/>
<dbReference type="Proteomes" id="UP000054018">
    <property type="component" value="Unassembled WGS sequence"/>
</dbReference>
<protein>
    <submittedName>
        <fullName evidence="1">Uncharacterized protein</fullName>
    </submittedName>
</protein>
<evidence type="ECO:0000313" key="2">
    <source>
        <dbReference type="Proteomes" id="UP000054018"/>
    </source>
</evidence>
<organism evidence="1 2">
    <name type="scientific">Pisolithus microcarpus 441</name>
    <dbReference type="NCBI Taxonomy" id="765257"/>
    <lineage>
        <taxon>Eukaryota</taxon>
        <taxon>Fungi</taxon>
        <taxon>Dikarya</taxon>
        <taxon>Basidiomycota</taxon>
        <taxon>Agaricomycotina</taxon>
        <taxon>Agaricomycetes</taxon>
        <taxon>Agaricomycetidae</taxon>
        <taxon>Boletales</taxon>
        <taxon>Sclerodermatineae</taxon>
        <taxon>Pisolithaceae</taxon>
        <taxon>Pisolithus</taxon>
    </lineage>
</organism>
<evidence type="ECO:0000313" key="1">
    <source>
        <dbReference type="EMBL" id="KIK19675.1"/>
    </source>
</evidence>
<dbReference type="AlphaFoldDB" id="A0A0C9Y4P7"/>
<reference evidence="1 2" key="1">
    <citation type="submission" date="2014-04" db="EMBL/GenBank/DDBJ databases">
        <authorList>
            <consortium name="DOE Joint Genome Institute"/>
            <person name="Kuo A."/>
            <person name="Kohler A."/>
            <person name="Costa M.D."/>
            <person name="Nagy L.G."/>
            <person name="Floudas D."/>
            <person name="Copeland A."/>
            <person name="Barry K.W."/>
            <person name="Cichocki N."/>
            <person name="Veneault-Fourrey C."/>
            <person name="LaButti K."/>
            <person name="Lindquist E.A."/>
            <person name="Lipzen A."/>
            <person name="Lundell T."/>
            <person name="Morin E."/>
            <person name="Murat C."/>
            <person name="Sun H."/>
            <person name="Tunlid A."/>
            <person name="Henrissat B."/>
            <person name="Grigoriev I.V."/>
            <person name="Hibbett D.S."/>
            <person name="Martin F."/>
            <person name="Nordberg H.P."/>
            <person name="Cantor M.N."/>
            <person name="Hua S.X."/>
        </authorList>
    </citation>
    <scope>NUCLEOTIDE SEQUENCE [LARGE SCALE GENOMIC DNA]</scope>
    <source>
        <strain evidence="1 2">441</strain>
    </source>
</reference>
<dbReference type="EMBL" id="KN833780">
    <property type="protein sequence ID" value="KIK19675.1"/>
    <property type="molecule type" value="Genomic_DNA"/>
</dbReference>
<keyword evidence="2" id="KW-1185">Reference proteome</keyword>
<accession>A0A0C9Y4P7</accession>
<name>A0A0C9Y4P7_9AGAM</name>